<dbReference type="AlphaFoldDB" id="A0A162V766"/>
<protein>
    <submittedName>
        <fullName evidence="1">Uncharacterized protein</fullName>
    </submittedName>
</protein>
<gene>
    <name evidence="1" type="ORF">ST47_g10590</name>
</gene>
<evidence type="ECO:0000313" key="1">
    <source>
        <dbReference type="EMBL" id="KZM18264.1"/>
    </source>
</evidence>
<evidence type="ECO:0000313" key="2">
    <source>
        <dbReference type="Proteomes" id="UP000076837"/>
    </source>
</evidence>
<dbReference type="EMBL" id="JYNV01000336">
    <property type="protein sequence ID" value="KZM18264.1"/>
    <property type="molecule type" value="Genomic_DNA"/>
</dbReference>
<sequence length="151" mass="16667">MITATPGYGAETSMSGYNIHIRALDMLNAFIGTPREKVKKMRWAITKHYSVDIGDPTQTGGQADYLRSLLFLPAGRDDIIMPENQDTVSSIFPCSHGFAFSTATQQEHNNYHRIGQHSIHLSQTTELGTTYWMGPGSESAGQLDTSKTIKT</sequence>
<accession>A0A162V766</accession>
<dbReference type="Proteomes" id="UP000076837">
    <property type="component" value="Unassembled WGS sequence"/>
</dbReference>
<proteinExistence type="predicted"/>
<comment type="caution">
    <text evidence="1">The sequence shown here is derived from an EMBL/GenBank/DDBJ whole genome shotgun (WGS) entry which is preliminary data.</text>
</comment>
<reference evidence="1 2" key="1">
    <citation type="journal article" date="2016" name="Sci. Rep.">
        <title>Draft genome sequencing and secretome analysis of fungal phytopathogen Ascochyta rabiei provides insight into the necrotrophic effector repertoire.</title>
        <authorList>
            <person name="Verma S."/>
            <person name="Gazara R.K."/>
            <person name="Nizam S."/>
            <person name="Parween S."/>
            <person name="Chattopadhyay D."/>
            <person name="Verma P.K."/>
        </authorList>
    </citation>
    <scope>NUCLEOTIDE SEQUENCE [LARGE SCALE GENOMIC DNA]</scope>
    <source>
        <strain evidence="1 2">ArDII</strain>
    </source>
</reference>
<name>A0A162V766_DIDRA</name>
<keyword evidence="2" id="KW-1185">Reference proteome</keyword>
<organism evidence="1 2">
    <name type="scientific">Didymella rabiei</name>
    <name type="common">Chickpea ascochyta blight fungus</name>
    <name type="synonym">Mycosphaerella rabiei</name>
    <dbReference type="NCBI Taxonomy" id="5454"/>
    <lineage>
        <taxon>Eukaryota</taxon>
        <taxon>Fungi</taxon>
        <taxon>Dikarya</taxon>
        <taxon>Ascomycota</taxon>
        <taxon>Pezizomycotina</taxon>
        <taxon>Dothideomycetes</taxon>
        <taxon>Pleosporomycetidae</taxon>
        <taxon>Pleosporales</taxon>
        <taxon>Pleosporineae</taxon>
        <taxon>Didymellaceae</taxon>
        <taxon>Ascochyta</taxon>
    </lineage>
</organism>